<name>A0AAN8AY03_ELEMC</name>
<accession>A0AAN8AY03</accession>
<proteinExistence type="predicted"/>
<comment type="caution">
    <text evidence="2">The sequence shown here is derived from an EMBL/GenBank/DDBJ whole genome shotgun (WGS) entry which is preliminary data.</text>
</comment>
<evidence type="ECO:0000256" key="1">
    <source>
        <dbReference type="SAM" id="MobiDB-lite"/>
    </source>
</evidence>
<protein>
    <submittedName>
        <fullName evidence="2">Uncharacterized protein</fullName>
    </submittedName>
</protein>
<feature type="compositionally biased region" description="Polar residues" evidence="1">
    <location>
        <begin position="70"/>
        <end position="86"/>
    </location>
</feature>
<feature type="compositionally biased region" description="Basic and acidic residues" evidence="1">
    <location>
        <begin position="41"/>
        <end position="50"/>
    </location>
</feature>
<evidence type="ECO:0000313" key="3">
    <source>
        <dbReference type="Proteomes" id="UP001346869"/>
    </source>
</evidence>
<dbReference type="AlphaFoldDB" id="A0AAN8AY03"/>
<dbReference type="Proteomes" id="UP001346869">
    <property type="component" value="Unassembled WGS sequence"/>
</dbReference>
<reference evidence="2 3" key="1">
    <citation type="journal article" date="2023" name="Genes (Basel)">
        <title>Chromosome-Level Genome Assembly and Circadian Gene Repertoire of the Patagonia Blennie Eleginops maclovinus-The Closest Ancestral Proxy of Antarctic Cryonotothenioids.</title>
        <authorList>
            <person name="Cheng C.C."/>
            <person name="Rivera-Colon A.G."/>
            <person name="Minhas B.F."/>
            <person name="Wilson L."/>
            <person name="Rayamajhi N."/>
            <person name="Vargas-Chacoff L."/>
            <person name="Catchen J.M."/>
        </authorList>
    </citation>
    <scope>NUCLEOTIDE SEQUENCE [LARGE SCALE GENOMIC DNA]</scope>
    <source>
        <strain evidence="2">JMC-PN-2008</strain>
    </source>
</reference>
<evidence type="ECO:0000313" key="2">
    <source>
        <dbReference type="EMBL" id="KAK5873038.1"/>
    </source>
</evidence>
<feature type="compositionally biased region" description="Polar residues" evidence="1">
    <location>
        <begin position="31"/>
        <end position="40"/>
    </location>
</feature>
<gene>
    <name evidence="2" type="ORF">PBY51_013684</name>
</gene>
<reference evidence="2 3" key="2">
    <citation type="journal article" date="2023" name="Mol. Biol. Evol.">
        <title>Genomics of Secondarily Temperate Adaptation in the Only Non-Antarctic Icefish.</title>
        <authorList>
            <person name="Rivera-Colon A.G."/>
            <person name="Rayamajhi N."/>
            <person name="Minhas B.F."/>
            <person name="Madrigal G."/>
            <person name="Bilyk K.T."/>
            <person name="Yoon V."/>
            <person name="Hune M."/>
            <person name="Gregory S."/>
            <person name="Cheng C.H.C."/>
            <person name="Catchen J.M."/>
        </authorList>
    </citation>
    <scope>NUCLEOTIDE SEQUENCE [LARGE SCALE GENOMIC DNA]</scope>
    <source>
        <strain evidence="2">JMC-PN-2008</strain>
    </source>
</reference>
<feature type="region of interest" description="Disordered" evidence="1">
    <location>
        <begin position="21"/>
        <end position="86"/>
    </location>
</feature>
<dbReference type="EMBL" id="JAUZQC010000004">
    <property type="protein sequence ID" value="KAK5873038.1"/>
    <property type="molecule type" value="Genomic_DNA"/>
</dbReference>
<keyword evidence="3" id="KW-1185">Reference proteome</keyword>
<organism evidence="2 3">
    <name type="scientific">Eleginops maclovinus</name>
    <name type="common">Patagonian blennie</name>
    <name type="synonym">Eleginus maclovinus</name>
    <dbReference type="NCBI Taxonomy" id="56733"/>
    <lineage>
        <taxon>Eukaryota</taxon>
        <taxon>Metazoa</taxon>
        <taxon>Chordata</taxon>
        <taxon>Craniata</taxon>
        <taxon>Vertebrata</taxon>
        <taxon>Euteleostomi</taxon>
        <taxon>Actinopterygii</taxon>
        <taxon>Neopterygii</taxon>
        <taxon>Teleostei</taxon>
        <taxon>Neoteleostei</taxon>
        <taxon>Acanthomorphata</taxon>
        <taxon>Eupercaria</taxon>
        <taxon>Perciformes</taxon>
        <taxon>Notothenioidei</taxon>
        <taxon>Eleginopidae</taxon>
        <taxon>Eleginops</taxon>
    </lineage>
</organism>
<sequence>MMCNSNNVTAQGTEILMMSLNTPLPRPIPHTNASSASSLRPESDRGDELRSSWMLRQALSQSATPPPTSPEQLNTEPTAKSNMAAC</sequence>